<evidence type="ECO:0000259" key="10">
    <source>
        <dbReference type="Pfam" id="PF20268"/>
    </source>
</evidence>
<dbReference type="Pfam" id="PF20268">
    <property type="entry name" value="SBDS_C"/>
    <property type="match status" value="1"/>
</dbReference>
<dbReference type="SUPFAM" id="SSF89895">
    <property type="entry name" value="FYSH domain"/>
    <property type="match status" value="1"/>
</dbReference>
<keyword evidence="5" id="KW-0690">Ribosome biogenesis</keyword>
<dbReference type="InterPro" id="IPR039100">
    <property type="entry name" value="Sdo1/SBDS-like"/>
</dbReference>
<organism evidence="11 12">
    <name type="scientific">Galdieria sulphuraria</name>
    <name type="common">Red alga</name>
    <dbReference type="NCBI Taxonomy" id="130081"/>
    <lineage>
        <taxon>Eukaryota</taxon>
        <taxon>Rhodophyta</taxon>
        <taxon>Bangiophyceae</taxon>
        <taxon>Galdieriales</taxon>
        <taxon>Galdieriaceae</taxon>
        <taxon>Galdieria</taxon>
    </lineage>
</organism>
<sequence>MLKQPVTQVRLTNVVVVRLKKHGKRFEIACYRNKVLSWRNGTEKDLDEVLQVENVFSNVSKGVVANKKVKELIVAVNNSDGLRAQDLLEAFQTTDIRKICVEILNKGELQVSDKERNTVYESLVHEIATIVANKCIDVETNRPLTVSRAEKEMKNIHFSVVPKKSAKQQALEVIRKLEEKGHIRRASMRIKIQAPLKYAEELKQRMKNCIIHVESEEREGNFRTVVLIDPGSYREIDNILKEETNRDGFFEVLSLAAIEEGEKRLD</sequence>
<dbReference type="Gene3D" id="3.30.70.240">
    <property type="match status" value="1"/>
</dbReference>
<dbReference type="SUPFAM" id="SSF109728">
    <property type="entry name" value="Hypothetical protein AF0491, middle domain"/>
    <property type="match status" value="1"/>
</dbReference>
<evidence type="ECO:0000256" key="1">
    <source>
        <dbReference type="ARBA" id="ARBA00004123"/>
    </source>
</evidence>
<dbReference type="GO" id="GO:0042256">
    <property type="term" value="P:cytosolic ribosome assembly"/>
    <property type="evidence" value="ECO:0007669"/>
    <property type="project" value="InterPro"/>
</dbReference>
<dbReference type="STRING" id="130081.M2XUT7"/>
<comment type="similarity">
    <text evidence="3">Belongs to the SDO1/SBDS family.</text>
</comment>
<dbReference type="Pfam" id="PF09377">
    <property type="entry name" value="SBDS_domain_II"/>
    <property type="match status" value="1"/>
</dbReference>
<dbReference type="Gene3D" id="1.10.10.900">
    <property type="entry name" value="SBDS protein C-terminal domain, subdomain 1"/>
    <property type="match status" value="1"/>
</dbReference>
<proteinExistence type="inferred from homology"/>
<dbReference type="Gene3D" id="3.30.1250.10">
    <property type="entry name" value="Ribosome maturation protein SBDS, N-terminal domain"/>
    <property type="match status" value="1"/>
</dbReference>
<evidence type="ECO:0000256" key="5">
    <source>
        <dbReference type="ARBA" id="ARBA00022517"/>
    </source>
</evidence>
<dbReference type="eggNOG" id="KOG2917">
    <property type="taxonomic scope" value="Eukaryota"/>
</dbReference>
<evidence type="ECO:0000256" key="3">
    <source>
        <dbReference type="ARBA" id="ARBA00007433"/>
    </source>
</evidence>
<comment type="subcellular location">
    <subcellularLocation>
        <location evidence="2">Cytoplasm</location>
    </subcellularLocation>
    <subcellularLocation>
        <location evidence="1">Nucleus</location>
    </subcellularLocation>
</comment>
<evidence type="ECO:0000256" key="7">
    <source>
        <dbReference type="ARBA" id="ARBA00049708"/>
    </source>
</evidence>
<dbReference type="OMA" id="AVNPQMD"/>
<dbReference type="PROSITE" id="PS01267">
    <property type="entry name" value="UPF0023"/>
    <property type="match status" value="1"/>
</dbReference>
<dbReference type="InterPro" id="IPR018023">
    <property type="entry name" value="Ribosome_mat_SBDS_CS"/>
</dbReference>
<gene>
    <name evidence="11" type="ORF">Gasu_52810</name>
</gene>
<dbReference type="Gramene" id="EME27179">
    <property type="protein sequence ID" value="EME27179"/>
    <property type="gene ID" value="Gasu_52810"/>
</dbReference>
<dbReference type="AlphaFoldDB" id="M2XUT7"/>
<dbReference type="KEGG" id="gsl:Gasu_52810"/>
<dbReference type="RefSeq" id="XP_005703699.1">
    <property type="nucleotide sequence ID" value="XM_005703642.1"/>
</dbReference>
<dbReference type="GeneID" id="17086111"/>
<dbReference type="PANTHER" id="PTHR10927:SF1">
    <property type="entry name" value="RIBOSOME MATURATION PROTEIN SBDS"/>
    <property type="match status" value="1"/>
</dbReference>
<dbReference type="GO" id="GO:0005737">
    <property type="term" value="C:cytoplasm"/>
    <property type="evidence" value="ECO:0007669"/>
    <property type="project" value="UniProtKB-SubCell"/>
</dbReference>
<dbReference type="InterPro" id="IPR018978">
    <property type="entry name" value="SDO1/SBDS_central"/>
</dbReference>
<keyword evidence="12" id="KW-1185">Reference proteome</keyword>
<comment type="subunit">
    <text evidence="7">Associates with the 60S ribosomal subunit.</text>
</comment>
<dbReference type="OrthoDB" id="10253092at2759"/>
<name>M2XUT7_GALSU</name>
<dbReference type="InterPro" id="IPR046928">
    <property type="entry name" value="SDO1/SBDS_C"/>
</dbReference>
<feature type="domain" description="Ribosome maturation protein SDO1/SBDS N-terminal" evidence="8">
    <location>
        <begin position="13"/>
        <end position="116"/>
    </location>
</feature>
<dbReference type="EMBL" id="KB454536">
    <property type="protein sequence ID" value="EME27179.1"/>
    <property type="molecule type" value="Genomic_DNA"/>
</dbReference>
<dbReference type="PANTHER" id="PTHR10927">
    <property type="entry name" value="RIBOSOME MATURATION PROTEIN SBDS"/>
    <property type="match status" value="1"/>
</dbReference>
<evidence type="ECO:0000256" key="6">
    <source>
        <dbReference type="ARBA" id="ARBA00023242"/>
    </source>
</evidence>
<dbReference type="Proteomes" id="UP000030680">
    <property type="component" value="Unassembled WGS sequence"/>
</dbReference>
<evidence type="ECO:0000259" key="9">
    <source>
        <dbReference type="Pfam" id="PF09377"/>
    </source>
</evidence>
<protein>
    <submittedName>
        <fullName evidence="11">Transcription factor isoform 2</fullName>
    </submittedName>
</protein>
<evidence type="ECO:0000259" key="8">
    <source>
        <dbReference type="Pfam" id="PF01172"/>
    </source>
</evidence>
<dbReference type="GO" id="GO:0005634">
    <property type="term" value="C:nucleus"/>
    <property type="evidence" value="ECO:0007669"/>
    <property type="project" value="UniProtKB-SubCell"/>
</dbReference>
<accession>M2XUT7</accession>
<dbReference type="InterPro" id="IPR002140">
    <property type="entry name" value="Sdo1/SBDS"/>
</dbReference>
<keyword evidence="6" id="KW-0539">Nucleus</keyword>
<reference evidence="12" key="1">
    <citation type="journal article" date="2013" name="Science">
        <title>Gene transfer from bacteria and archaea facilitated evolution of an extremophilic eukaryote.</title>
        <authorList>
            <person name="Schonknecht G."/>
            <person name="Chen W.H."/>
            <person name="Ternes C.M."/>
            <person name="Barbier G.G."/>
            <person name="Shrestha R.P."/>
            <person name="Stanke M."/>
            <person name="Brautigam A."/>
            <person name="Baker B.J."/>
            <person name="Banfield J.F."/>
            <person name="Garavito R.M."/>
            <person name="Carr K."/>
            <person name="Wilkerson C."/>
            <person name="Rensing S.A."/>
            <person name="Gagneul D."/>
            <person name="Dickenson N.E."/>
            <person name="Oesterhelt C."/>
            <person name="Lercher M.J."/>
            <person name="Weber A.P."/>
        </authorList>
    </citation>
    <scope>NUCLEOTIDE SEQUENCE [LARGE SCALE GENOMIC DNA]</scope>
    <source>
        <strain evidence="12">074W</strain>
    </source>
</reference>
<feature type="domain" description="Ribosome maturation protein SDO1/SBDS central" evidence="9">
    <location>
        <begin position="126"/>
        <end position="186"/>
    </location>
</feature>
<evidence type="ECO:0000256" key="4">
    <source>
        <dbReference type="ARBA" id="ARBA00022490"/>
    </source>
</evidence>
<dbReference type="InterPro" id="IPR019783">
    <property type="entry name" value="SDO1/SBDS_N"/>
</dbReference>
<evidence type="ECO:0000313" key="12">
    <source>
        <dbReference type="Proteomes" id="UP000030680"/>
    </source>
</evidence>
<evidence type="ECO:0000313" key="11">
    <source>
        <dbReference type="EMBL" id="EME27179.1"/>
    </source>
</evidence>
<feature type="domain" description="Ribosome maturation protein SDO1/SBDS C-terminal" evidence="10">
    <location>
        <begin position="188"/>
        <end position="255"/>
    </location>
</feature>
<dbReference type="InterPro" id="IPR037188">
    <property type="entry name" value="Sdo1/SBDS_central_sf"/>
</dbReference>
<dbReference type="Pfam" id="PF01172">
    <property type="entry name" value="SBDS_N"/>
    <property type="match status" value="1"/>
</dbReference>
<keyword evidence="4" id="KW-0963">Cytoplasm</keyword>
<dbReference type="InterPro" id="IPR036786">
    <property type="entry name" value="Ribosome_mat_SBDS_N_sf"/>
</dbReference>
<evidence type="ECO:0000256" key="2">
    <source>
        <dbReference type="ARBA" id="ARBA00004496"/>
    </source>
</evidence>
<dbReference type="NCBIfam" id="TIGR00291">
    <property type="entry name" value="RNA_SBDS"/>
    <property type="match status" value="1"/>
</dbReference>